<evidence type="ECO:0000256" key="7">
    <source>
        <dbReference type="ARBA" id="ARBA00022989"/>
    </source>
</evidence>
<gene>
    <name evidence="11" type="ORF">F6X53_08450</name>
</gene>
<feature type="transmembrane region" description="Helical" evidence="10">
    <location>
        <begin position="89"/>
        <end position="108"/>
    </location>
</feature>
<dbReference type="RefSeq" id="WP_150999465.1">
    <property type="nucleotide sequence ID" value="NZ_BPQY01000228.1"/>
</dbReference>
<dbReference type="InterPro" id="IPR034804">
    <property type="entry name" value="SQR/QFR_C/D"/>
</dbReference>
<evidence type="ECO:0000256" key="3">
    <source>
        <dbReference type="ARBA" id="ARBA00004370"/>
    </source>
</evidence>
<keyword evidence="4" id="KW-0349">Heme</keyword>
<evidence type="ECO:0000256" key="10">
    <source>
        <dbReference type="SAM" id="Phobius"/>
    </source>
</evidence>
<comment type="function">
    <text evidence="2">Membrane-anchoring subunit of succinate dehydrogenase (SDH).</text>
</comment>
<keyword evidence="9 10" id="KW-0472">Membrane</keyword>
<comment type="caution">
    <text evidence="11">The sequence shown here is derived from an EMBL/GenBank/DDBJ whole genome shotgun (WGS) entry which is preliminary data.</text>
</comment>
<organism evidence="11 12">
    <name type="scientific">Methylobacterium soli</name>
    <dbReference type="NCBI Taxonomy" id="553447"/>
    <lineage>
        <taxon>Bacteria</taxon>
        <taxon>Pseudomonadati</taxon>
        <taxon>Pseudomonadota</taxon>
        <taxon>Alphaproteobacteria</taxon>
        <taxon>Hyphomicrobiales</taxon>
        <taxon>Methylobacteriaceae</taxon>
        <taxon>Methylobacterium</taxon>
    </lineage>
</organism>
<evidence type="ECO:0000256" key="9">
    <source>
        <dbReference type="ARBA" id="ARBA00023136"/>
    </source>
</evidence>
<dbReference type="OrthoDB" id="5787321at2"/>
<protein>
    <submittedName>
        <fullName evidence="11">Succinate dehydrogenase</fullName>
    </submittedName>
</protein>
<dbReference type="InterPro" id="IPR000701">
    <property type="entry name" value="SuccDH_FuR_B_TM-su"/>
</dbReference>
<feature type="transmembrane region" description="Helical" evidence="10">
    <location>
        <begin position="12"/>
        <end position="31"/>
    </location>
</feature>
<dbReference type="Pfam" id="PF01127">
    <property type="entry name" value="Sdh_cyt"/>
    <property type="match status" value="1"/>
</dbReference>
<keyword evidence="7 10" id="KW-1133">Transmembrane helix</keyword>
<keyword evidence="12" id="KW-1185">Reference proteome</keyword>
<dbReference type="EMBL" id="VZZK01000007">
    <property type="protein sequence ID" value="KAB1079789.1"/>
    <property type="molecule type" value="Genomic_DNA"/>
</dbReference>
<accession>A0A6L3T000</accession>
<dbReference type="Proteomes" id="UP000474159">
    <property type="component" value="Unassembled WGS sequence"/>
</dbReference>
<keyword evidence="6" id="KW-0479">Metal-binding</keyword>
<reference evidence="11 12" key="1">
    <citation type="submission" date="2019-09" db="EMBL/GenBank/DDBJ databases">
        <title>YIM 48816 draft genome.</title>
        <authorList>
            <person name="Jiang L."/>
        </authorList>
    </citation>
    <scope>NUCLEOTIDE SEQUENCE [LARGE SCALE GENOMIC DNA]</scope>
    <source>
        <strain evidence="11 12">YIM 48816</strain>
    </source>
</reference>
<name>A0A6L3T000_9HYPH</name>
<evidence type="ECO:0000256" key="8">
    <source>
        <dbReference type="ARBA" id="ARBA00023004"/>
    </source>
</evidence>
<dbReference type="AlphaFoldDB" id="A0A6L3T000"/>
<evidence type="ECO:0000256" key="1">
    <source>
        <dbReference type="ARBA" id="ARBA00001971"/>
    </source>
</evidence>
<evidence type="ECO:0000256" key="2">
    <source>
        <dbReference type="ARBA" id="ARBA00004050"/>
    </source>
</evidence>
<dbReference type="GO" id="GO:0016020">
    <property type="term" value="C:membrane"/>
    <property type="evidence" value="ECO:0007669"/>
    <property type="project" value="UniProtKB-SubCell"/>
</dbReference>
<keyword evidence="5 10" id="KW-0812">Transmembrane</keyword>
<sequence length="109" mass="11362">MSPLLHLAQRGTAAILALAVAVHLGTILYAVRGGLSAGEILARTQGNRGFLVFYGVFVLAAAIHAPIGLRSVLREWAGWHGRSLDAAMIGLAALFVCLGLRAALAVYLA</sequence>
<dbReference type="SUPFAM" id="SSF81343">
    <property type="entry name" value="Fumarate reductase respiratory complex transmembrane subunits"/>
    <property type="match status" value="1"/>
</dbReference>
<keyword evidence="8" id="KW-0408">Iron</keyword>
<evidence type="ECO:0000313" key="12">
    <source>
        <dbReference type="Proteomes" id="UP000474159"/>
    </source>
</evidence>
<evidence type="ECO:0000256" key="4">
    <source>
        <dbReference type="ARBA" id="ARBA00022617"/>
    </source>
</evidence>
<dbReference type="Gene3D" id="1.20.1300.10">
    <property type="entry name" value="Fumarate reductase/succinate dehydrogenase, transmembrane subunit"/>
    <property type="match status" value="1"/>
</dbReference>
<proteinExistence type="predicted"/>
<feature type="transmembrane region" description="Helical" evidence="10">
    <location>
        <begin position="51"/>
        <end position="69"/>
    </location>
</feature>
<evidence type="ECO:0000256" key="5">
    <source>
        <dbReference type="ARBA" id="ARBA00022692"/>
    </source>
</evidence>
<evidence type="ECO:0000313" key="11">
    <source>
        <dbReference type="EMBL" id="KAB1079789.1"/>
    </source>
</evidence>
<evidence type="ECO:0000256" key="6">
    <source>
        <dbReference type="ARBA" id="ARBA00022723"/>
    </source>
</evidence>
<comment type="cofactor">
    <cofactor evidence="1">
        <name>heme</name>
        <dbReference type="ChEBI" id="CHEBI:30413"/>
    </cofactor>
</comment>
<dbReference type="GO" id="GO:0046872">
    <property type="term" value="F:metal ion binding"/>
    <property type="evidence" value="ECO:0007669"/>
    <property type="project" value="UniProtKB-KW"/>
</dbReference>
<comment type="subcellular location">
    <subcellularLocation>
        <location evidence="3">Membrane</location>
    </subcellularLocation>
</comment>